<dbReference type="EMBL" id="CP163432">
    <property type="protein sequence ID" value="XDQ08241.1"/>
    <property type="molecule type" value="Genomic_DNA"/>
</dbReference>
<proteinExistence type="predicted"/>
<dbReference type="Pfam" id="PF03861">
    <property type="entry name" value="ANTAR"/>
    <property type="match status" value="1"/>
</dbReference>
<protein>
    <submittedName>
        <fullName evidence="2">ANTAR domain-containing protein</fullName>
    </submittedName>
</protein>
<dbReference type="InterPro" id="IPR024189">
    <property type="entry name" value="ANTAR_transcrpt_antiterm_reg"/>
</dbReference>
<dbReference type="RefSeq" id="WP_369268699.1">
    <property type="nucleotide sequence ID" value="NZ_CP163432.1"/>
</dbReference>
<feature type="domain" description="ANTAR" evidence="1">
    <location>
        <begin position="22"/>
        <end position="83"/>
    </location>
</feature>
<dbReference type="GO" id="GO:0003723">
    <property type="term" value="F:RNA binding"/>
    <property type="evidence" value="ECO:0007669"/>
    <property type="project" value="InterPro"/>
</dbReference>
<evidence type="ECO:0000313" key="2">
    <source>
        <dbReference type="EMBL" id="XDQ08241.1"/>
    </source>
</evidence>
<dbReference type="PROSITE" id="PS50921">
    <property type="entry name" value="ANTAR"/>
    <property type="match status" value="1"/>
</dbReference>
<organism evidence="2">
    <name type="scientific">Streptomyces sp. R11</name>
    <dbReference type="NCBI Taxonomy" id="3238625"/>
    <lineage>
        <taxon>Bacteria</taxon>
        <taxon>Bacillati</taxon>
        <taxon>Actinomycetota</taxon>
        <taxon>Actinomycetes</taxon>
        <taxon>Kitasatosporales</taxon>
        <taxon>Streptomycetaceae</taxon>
        <taxon>Streptomyces</taxon>
    </lineage>
</organism>
<dbReference type="InterPro" id="IPR005561">
    <property type="entry name" value="ANTAR"/>
</dbReference>
<accession>A0AB39MT55</accession>
<dbReference type="Gene3D" id="1.10.10.10">
    <property type="entry name" value="Winged helix-like DNA-binding domain superfamily/Winged helix DNA-binding domain"/>
    <property type="match status" value="1"/>
</dbReference>
<reference evidence="2" key="1">
    <citation type="submission" date="2024-07" db="EMBL/GenBank/DDBJ databases">
        <authorList>
            <person name="Yu S.T."/>
        </authorList>
    </citation>
    <scope>NUCLEOTIDE SEQUENCE</scope>
    <source>
        <strain evidence="2">R11</strain>
    </source>
</reference>
<dbReference type="SMART" id="SM01012">
    <property type="entry name" value="ANTAR"/>
    <property type="match status" value="1"/>
</dbReference>
<dbReference type="AlphaFoldDB" id="A0AB39MT55"/>
<name>A0AB39MT55_9ACTN</name>
<dbReference type="InterPro" id="IPR036388">
    <property type="entry name" value="WH-like_DNA-bd_sf"/>
</dbReference>
<sequence>MATSERSDQALPTTDSNLRAEVERLSVETQHLHQAVVSHAVVDQGIGVLTVVGQIASEDGFAMLREVSQHTNIKLSAVAEHILKHAQGATLPDILLAELRAALARHATSRPAGP</sequence>
<gene>
    <name evidence="2" type="ORF">AB5J55_00445</name>
</gene>
<dbReference type="PIRSF" id="PIRSF010636">
    <property type="entry name" value="ANTAR_solo"/>
    <property type="match status" value="1"/>
</dbReference>
<evidence type="ECO:0000259" key="1">
    <source>
        <dbReference type="PROSITE" id="PS50921"/>
    </source>
</evidence>